<keyword evidence="2" id="KW-0472">Membrane</keyword>
<dbReference type="Pfam" id="PF00892">
    <property type="entry name" value="EamA"/>
    <property type="match status" value="2"/>
</dbReference>
<proteinExistence type="inferred from homology"/>
<feature type="transmembrane region" description="Helical" evidence="2">
    <location>
        <begin position="269"/>
        <end position="289"/>
    </location>
</feature>
<organism evidence="4 5">
    <name type="scientific">Agromyces archimandritae</name>
    <dbReference type="NCBI Taxonomy" id="2781962"/>
    <lineage>
        <taxon>Bacteria</taxon>
        <taxon>Bacillati</taxon>
        <taxon>Actinomycetota</taxon>
        <taxon>Actinomycetes</taxon>
        <taxon>Micrococcales</taxon>
        <taxon>Microbacteriaceae</taxon>
        <taxon>Agromyces</taxon>
    </lineage>
</organism>
<protein>
    <submittedName>
        <fullName evidence="4">EamA family transporter</fullName>
    </submittedName>
</protein>
<feature type="transmembrane region" description="Helical" evidence="2">
    <location>
        <begin position="141"/>
        <end position="163"/>
    </location>
</feature>
<comment type="similarity">
    <text evidence="1">Belongs to the EamA transporter family.</text>
</comment>
<accession>A0A975FP46</accession>
<evidence type="ECO:0000256" key="2">
    <source>
        <dbReference type="SAM" id="Phobius"/>
    </source>
</evidence>
<feature type="transmembrane region" description="Helical" evidence="2">
    <location>
        <begin position="55"/>
        <end position="78"/>
    </location>
</feature>
<dbReference type="InterPro" id="IPR000620">
    <property type="entry name" value="EamA_dom"/>
</dbReference>
<feature type="transmembrane region" description="Helical" evidence="2">
    <location>
        <begin position="90"/>
        <end position="109"/>
    </location>
</feature>
<sequence length="334" mass="33950">MPASTPRLAEPANRAPRSGPGIGGGLALALLSAFAFGAGGAIVKPLLEAGWSPGAAVFARVLTAAIVLAVPTLLVLRFDLRPVLRAWRIVLAYGLVSVAITQFAFYAAIERIPVSIGLLVEYLAPVVLVAWAWARTRRMPQFVVLAGAVVAVAGLVLVIGPGGGALDPIGLALAGVATLGLAVYFVIGERADAGLPPLALAGSGFVVGAAALGLMGASRLLPFRAEFVDVDFLGLEVPWWMPVLAVGILSTAFAYSTGIAAIRRLGTRLASFVGLSEVVFAAVVSWWLLGEALGLAQLAGGALIVAGIVLVRLERPRPAVGAGPASDAVPAPGP</sequence>
<keyword evidence="5" id="KW-1185">Reference proteome</keyword>
<dbReference type="AlphaFoldDB" id="A0A975FP46"/>
<feature type="transmembrane region" description="Helical" evidence="2">
    <location>
        <begin position="21"/>
        <end position="43"/>
    </location>
</feature>
<dbReference type="GO" id="GO:0016020">
    <property type="term" value="C:membrane"/>
    <property type="evidence" value="ECO:0007669"/>
    <property type="project" value="InterPro"/>
</dbReference>
<evidence type="ECO:0000256" key="1">
    <source>
        <dbReference type="ARBA" id="ARBA00007362"/>
    </source>
</evidence>
<dbReference type="EMBL" id="CP071696">
    <property type="protein sequence ID" value="QTX05068.1"/>
    <property type="molecule type" value="Genomic_DNA"/>
</dbReference>
<feature type="transmembrane region" description="Helical" evidence="2">
    <location>
        <begin position="295"/>
        <end position="313"/>
    </location>
</feature>
<keyword evidence="2" id="KW-1133">Transmembrane helix</keyword>
<feature type="domain" description="EamA" evidence="3">
    <location>
        <begin position="169"/>
        <end position="311"/>
    </location>
</feature>
<dbReference type="KEGG" id="aarc:G127AT_02160"/>
<dbReference type="PANTHER" id="PTHR22911">
    <property type="entry name" value="ACYL-MALONYL CONDENSING ENZYME-RELATED"/>
    <property type="match status" value="1"/>
</dbReference>
<dbReference type="InterPro" id="IPR037185">
    <property type="entry name" value="EmrE-like"/>
</dbReference>
<evidence type="ECO:0000259" key="3">
    <source>
        <dbReference type="Pfam" id="PF00892"/>
    </source>
</evidence>
<evidence type="ECO:0000313" key="4">
    <source>
        <dbReference type="EMBL" id="QTX05068.1"/>
    </source>
</evidence>
<reference evidence="4" key="1">
    <citation type="submission" date="2021-03" db="EMBL/GenBank/DDBJ databases">
        <title>Agromyces archimandritus sp. nov., isolated from the cockroach Archimandrita tessellata.</title>
        <authorList>
            <person name="Guzman J."/>
            <person name="Ortuzar M."/>
            <person name="Poehlein A."/>
            <person name="Daniel R."/>
            <person name="Trujillo M."/>
            <person name="Vilcinskas A."/>
        </authorList>
    </citation>
    <scope>NUCLEOTIDE SEQUENCE</scope>
    <source>
        <strain evidence="4">G127AT</strain>
    </source>
</reference>
<dbReference type="Proteomes" id="UP000671914">
    <property type="component" value="Chromosome"/>
</dbReference>
<gene>
    <name evidence="4" type="ORF">G127AT_02160</name>
</gene>
<feature type="transmembrane region" description="Helical" evidence="2">
    <location>
        <begin position="199"/>
        <end position="219"/>
    </location>
</feature>
<dbReference type="SUPFAM" id="SSF103481">
    <property type="entry name" value="Multidrug resistance efflux transporter EmrE"/>
    <property type="match status" value="2"/>
</dbReference>
<feature type="transmembrane region" description="Helical" evidence="2">
    <location>
        <begin position="115"/>
        <end position="134"/>
    </location>
</feature>
<feature type="domain" description="EamA" evidence="3">
    <location>
        <begin position="25"/>
        <end position="159"/>
    </location>
</feature>
<keyword evidence="2" id="KW-0812">Transmembrane</keyword>
<dbReference type="Gene3D" id="1.10.3730.20">
    <property type="match status" value="1"/>
</dbReference>
<feature type="transmembrane region" description="Helical" evidence="2">
    <location>
        <begin position="169"/>
        <end position="187"/>
    </location>
</feature>
<name>A0A975FP46_9MICO</name>
<dbReference type="RefSeq" id="WP_210899327.1">
    <property type="nucleotide sequence ID" value="NZ_CP071696.1"/>
</dbReference>
<feature type="transmembrane region" description="Helical" evidence="2">
    <location>
        <begin position="239"/>
        <end position="262"/>
    </location>
</feature>
<evidence type="ECO:0000313" key="5">
    <source>
        <dbReference type="Proteomes" id="UP000671914"/>
    </source>
</evidence>
<dbReference type="PANTHER" id="PTHR22911:SF79">
    <property type="entry name" value="MOBA-LIKE NTP TRANSFERASE DOMAIN-CONTAINING PROTEIN"/>
    <property type="match status" value="1"/>
</dbReference>